<evidence type="ECO:0000313" key="1">
    <source>
        <dbReference type="EMBL" id="PWN59595.1"/>
    </source>
</evidence>
<evidence type="ECO:0000313" key="2">
    <source>
        <dbReference type="Proteomes" id="UP000236182"/>
    </source>
</evidence>
<comment type="caution">
    <text evidence="1">The sequence shown here is derived from an EMBL/GenBank/DDBJ whole genome shotgun (WGS) entry which is preliminary data.</text>
</comment>
<dbReference type="RefSeq" id="WP_109623919.1">
    <property type="nucleotide sequence ID" value="NZ_PPEI02000010.1"/>
</dbReference>
<keyword evidence="2" id="KW-1185">Reference proteome</keyword>
<dbReference type="Proteomes" id="UP000236182">
    <property type="component" value="Unassembled WGS sequence"/>
</dbReference>
<reference evidence="1" key="1">
    <citation type="submission" date="2018-04" db="EMBL/GenBank/DDBJ databases">
        <title>Draft Genome Sequences of Chryseobacterium lactis NCTC11390T isolated from milk, Chryseobacterium oncorhynchi 701B-08T from rainbow trout, and Chryseobacterium viscerum 687B-08T from diseased fish.</title>
        <authorList>
            <person name="Jeong J.-J."/>
            <person name="Lee Y.J."/>
            <person name="Pathiraja D."/>
            <person name="Park B."/>
            <person name="Choi I.-G."/>
            <person name="Kim K.D."/>
        </authorList>
    </citation>
    <scope>NUCLEOTIDE SEQUENCE [LARGE SCALE GENOMIC DNA]</scope>
    <source>
        <strain evidence="1">701B-08</strain>
    </source>
</reference>
<sequence length="324" mass="38324">MIIGKAQVTAFYTVSPFEDDDYFTKTVFPFNPVFMKNNKVKSILLKSDEKIGTKYIYNFNSSGFIESMTTIRHDKEKTDTAFYTRYYYKESGLIDKKTRIDYRDGIVKVSNYQYNNKNKIDIIRIFSLNSQMPNRQQNSDWQGEPVPDVDKMILQGSLPNESLWKKMTAENEFSSWQYRYYTENKFEAEERTEHFNFQKKSGDVETCYQKRTYYYLNGFPAGLFLHDGCAAKKLPSEIYQFKDGLLLQLTDAPSSPESKIEKYTYDKNKNLTLMEDIWSGQKVSELEMTYDEKGFLISIERKSDAPNRVQYFQDRTLRLTYSFY</sequence>
<dbReference type="EMBL" id="PPEI02000010">
    <property type="protein sequence ID" value="PWN59595.1"/>
    <property type="molecule type" value="Genomic_DNA"/>
</dbReference>
<name>A0A316WDU5_9FLAO</name>
<proteinExistence type="predicted"/>
<dbReference type="AlphaFoldDB" id="A0A316WDU5"/>
<gene>
    <name evidence="1" type="ORF">C1638_021140</name>
</gene>
<dbReference type="OrthoDB" id="698211at2"/>
<accession>A0A316WDU5</accession>
<organism evidence="1 2">
    <name type="scientific">Chryseobacterium oncorhynchi</name>
    <dbReference type="NCBI Taxonomy" id="741074"/>
    <lineage>
        <taxon>Bacteria</taxon>
        <taxon>Pseudomonadati</taxon>
        <taxon>Bacteroidota</taxon>
        <taxon>Flavobacteriia</taxon>
        <taxon>Flavobacteriales</taxon>
        <taxon>Weeksellaceae</taxon>
        <taxon>Chryseobacterium group</taxon>
        <taxon>Chryseobacterium</taxon>
    </lineage>
</organism>
<protein>
    <submittedName>
        <fullName evidence="1">Uncharacterized protein</fullName>
    </submittedName>
</protein>